<dbReference type="PANTHER" id="PTHR19136">
    <property type="entry name" value="MOLYBDENUM COFACTOR GUANYLYLTRANSFERASE"/>
    <property type="match status" value="1"/>
</dbReference>
<evidence type="ECO:0000256" key="2">
    <source>
        <dbReference type="ARBA" id="ARBA00022679"/>
    </source>
</evidence>
<dbReference type="Gene3D" id="3.90.550.10">
    <property type="entry name" value="Spore Coat Polysaccharide Biosynthesis Protein SpsA, Chain A"/>
    <property type="match status" value="1"/>
</dbReference>
<evidence type="ECO:0000313" key="10">
    <source>
        <dbReference type="EMBL" id="OSI24249.1"/>
    </source>
</evidence>
<evidence type="ECO:0000256" key="1">
    <source>
        <dbReference type="ARBA" id="ARBA00022490"/>
    </source>
</evidence>
<name>A0A1X3DKM8_9NEIS</name>
<evidence type="ECO:0000256" key="6">
    <source>
        <dbReference type="ARBA" id="ARBA00023134"/>
    </source>
</evidence>
<protein>
    <recommendedName>
        <fullName evidence="8">Molybdenum cofactor guanylyltransferase</fullName>
        <shortName evidence="8">MoCo guanylyltransferase</shortName>
        <ecNumber evidence="8">2.7.7.77</ecNumber>
    </recommendedName>
    <alternativeName>
        <fullName evidence="8">GTP:molybdopterin guanylyltransferase</fullName>
    </alternativeName>
    <alternativeName>
        <fullName evidence="8">Mo-MPT guanylyltransferase</fullName>
    </alternativeName>
    <alternativeName>
        <fullName evidence="8">Molybdopterin guanylyltransferase</fullName>
    </alternativeName>
    <alternativeName>
        <fullName evidence="8">Molybdopterin-guanine dinucleotide synthase</fullName>
        <shortName evidence="8">MGD synthase</shortName>
    </alternativeName>
</protein>
<comment type="cofactor">
    <cofactor evidence="8">
        <name>Mg(2+)</name>
        <dbReference type="ChEBI" id="CHEBI:18420"/>
    </cofactor>
</comment>
<evidence type="ECO:0000313" key="12">
    <source>
        <dbReference type="Proteomes" id="UP000193303"/>
    </source>
</evidence>
<keyword evidence="4 8" id="KW-0547">Nucleotide-binding</keyword>
<feature type="binding site" evidence="8">
    <location>
        <position position="101"/>
    </location>
    <ligand>
        <name>Mg(2+)</name>
        <dbReference type="ChEBI" id="CHEBI:18420"/>
    </ligand>
</feature>
<keyword evidence="3 8" id="KW-0479">Metal-binding</keyword>
<reference evidence="12" key="1">
    <citation type="submission" date="2017-01" db="EMBL/GenBank/DDBJ databases">
        <authorList>
            <person name="Mah S.A."/>
            <person name="Swanson W.J."/>
            <person name="Moy G.W."/>
            <person name="Vacquier V.D."/>
        </authorList>
    </citation>
    <scope>NUCLEOTIDE SEQUENCE [LARGE SCALE GENOMIC DNA]</scope>
    <source>
        <strain evidence="12">124861</strain>
    </source>
</reference>
<dbReference type="GO" id="GO:0005737">
    <property type="term" value="C:cytoplasm"/>
    <property type="evidence" value="ECO:0007669"/>
    <property type="project" value="UniProtKB-SubCell"/>
</dbReference>
<dbReference type="InterPro" id="IPR025877">
    <property type="entry name" value="MobA-like_NTP_Trfase"/>
</dbReference>
<dbReference type="Proteomes" id="UP000193346">
    <property type="component" value="Unassembled WGS sequence"/>
</dbReference>
<comment type="similarity">
    <text evidence="8">Belongs to the MobA family.</text>
</comment>
<evidence type="ECO:0000256" key="3">
    <source>
        <dbReference type="ARBA" id="ARBA00022723"/>
    </source>
</evidence>
<keyword evidence="7 8" id="KW-0501">Molybdenum cofactor biosynthesis</keyword>
<gene>
    <name evidence="8" type="primary">mobA</name>
    <name evidence="10" type="ORF">BV912_02600</name>
    <name evidence="11" type="ORF">BV913_01240</name>
</gene>
<keyword evidence="13" id="KW-1185">Reference proteome</keyword>
<dbReference type="GO" id="GO:1902758">
    <property type="term" value="P:bis(molybdopterin guanine dinucleotide)molybdenum biosynthetic process"/>
    <property type="evidence" value="ECO:0007669"/>
    <property type="project" value="TreeGrafter"/>
</dbReference>
<dbReference type="AlphaFoldDB" id="A0A1X3DKM8"/>
<dbReference type="OrthoDB" id="9788394at2"/>
<dbReference type="GO" id="GO:0005525">
    <property type="term" value="F:GTP binding"/>
    <property type="evidence" value="ECO:0007669"/>
    <property type="project" value="UniProtKB-UniRule"/>
</dbReference>
<comment type="catalytic activity">
    <reaction evidence="8">
        <text>Mo-molybdopterin + GTP + H(+) = Mo-molybdopterin guanine dinucleotide + diphosphate</text>
        <dbReference type="Rhea" id="RHEA:34243"/>
        <dbReference type="ChEBI" id="CHEBI:15378"/>
        <dbReference type="ChEBI" id="CHEBI:33019"/>
        <dbReference type="ChEBI" id="CHEBI:37565"/>
        <dbReference type="ChEBI" id="CHEBI:71302"/>
        <dbReference type="ChEBI" id="CHEBI:71310"/>
        <dbReference type="EC" id="2.7.7.77"/>
    </reaction>
</comment>
<dbReference type="EMBL" id="MTAB01000004">
    <property type="protein sequence ID" value="OSI24249.1"/>
    <property type="molecule type" value="Genomic_DNA"/>
</dbReference>
<evidence type="ECO:0000256" key="5">
    <source>
        <dbReference type="ARBA" id="ARBA00022842"/>
    </source>
</evidence>
<comment type="domain">
    <text evidence="8">The N-terminal domain determines nucleotide recognition and specific binding, while the C-terminal domain determines the specific binding to the target protein.</text>
</comment>
<evidence type="ECO:0000259" key="9">
    <source>
        <dbReference type="Pfam" id="PF12804"/>
    </source>
</evidence>
<organism evidence="10 12">
    <name type="scientific">Neisseria dumasiana</name>
    <dbReference type="NCBI Taxonomy" id="1931275"/>
    <lineage>
        <taxon>Bacteria</taxon>
        <taxon>Pseudomonadati</taxon>
        <taxon>Pseudomonadota</taxon>
        <taxon>Betaproteobacteria</taxon>
        <taxon>Neisseriales</taxon>
        <taxon>Neisseriaceae</taxon>
        <taxon>Neisseria</taxon>
    </lineage>
</organism>
<feature type="binding site" evidence="8">
    <location>
        <position position="67"/>
    </location>
    <ligand>
        <name>GTP</name>
        <dbReference type="ChEBI" id="CHEBI:37565"/>
    </ligand>
</feature>
<dbReference type="PANTHER" id="PTHR19136:SF81">
    <property type="entry name" value="MOLYBDENUM COFACTOR GUANYLYLTRANSFERASE"/>
    <property type="match status" value="1"/>
</dbReference>
<comment type="function">
    <text evidence="8">Transfers a GMP moiety from GTP to Mo-molybdopterin (Mo-MPT) cofactor (Moco or molybdenum cofactor) to form Mo-molybdopterin guanine dinucleotide (Mo-MGD) cofactor.</text>
</comment>
<feature type="binding site" evidence="8">
    <location>
        <position position="21"/>
    </location>
    <ligand>
        <name>GTP</name>
        <dbReference type="ChEBI" id="CHEBI:37565"/>
    </ligand>
</feature>
<comment type="caution">
    <text evidence="8">Lacks conserved residue(s) required for the propagation of feature annotation.</text>
</comment>
<dbReference type="NCBIfam" id="TIGR02665">
    <property type="entry name" value="molyb_mobA"/>
    <property type="match status" value="1"/>
</dbReference>
<keyword evidence="2 8" id="KW-0808">Transferase</keyword>
<accession>A0A1X3DKM8</accession>
<dbReference type="InterPro" id="IPR029044">
    <property type="entry name" value="Nucleotide-diphossugar_trans"/>
</dbReference>
<dbReference type="CDD" id="cd02503">
    <property type="entry name" value="MobA"/>
    <property type="match status" value="1"/>
</dbReference>
<proteinExistence type="inferred from homology"/>
<keyword evidence="5 8" id="KW-0460">Magnesium</keyword>
<sequence>MTVSALIMAGGEGRRMGGQDKGLMLCGEKAFIDHVIDAVNPQVDNIAISVNRNMEEYAQRTPHVFADARQWQGLGPLAALGTAASDIQLAKADWLLIVPCDTLKLPPDLVERFLQAAGKHTSAHAFFAETISKKHYSVMFVRPQTLQSTPDYLQTGLRTMRGWLEQEHAVPVMFPDDAAFMNYNSPQDMEVVPC</sequence>
<keyword evidence="6 8" id="KW-0342">GTP-binding</keyword>
<evidence type="ECO:0000256" key="8">
    <source>
        <dbReference type="HAMAP-Rule" id="MF_00316"/>
    </source>
</evidence>
<keyword evidence="10" id="KW-0548">Nucleotidyltransferase</keyword>
<evidence type="ECO:0000256" key="7">
    <source>
        <dbReference type="ARBA" id="ARBA00023150"/>
    </source>
</evidence>
<evidence type="ECO:0000256" key="4">
    <source>
        <dbReference type="ARBA" id="ARBA00022741"/>
    </source>
</evidence>
<dbReference type="SUPFAM" id="SSF53448">
    <property type="entry name" value="Nucleotide-diphospho-sugar transferases"/>
    <property type="match status" value="1"/>
</dbReference>
<dbReference type="GO" id="GO:0061603">
    <property type="term" value="F:molybdenum cofactor guanylyltransferase activity"/>
    <property type="evidence" value="ECO:0007669"/>
    <property type="project" value="UniProtKB-EC"/>
</dbReference>
<dbReference type="GO" id="GO:0046872">
    <property type="term" value="F:metal ion binding"/>
    <property type="evidence" value="ECO:0007669"/>
    <property type="project" value="UniProtKB-KW"/>
</dbReference>
<feature type="domain" description="MobA-like NTP transferase" evidence="9">
    <location>
        <begin position="5"/>
        <end position="166"/>
    </location>
</feature>
<dbReference type="STRING" id="1931275.BV914_06690"/>
<dbReference type="HAMAP" id="MF_00316">
    <property type="entry name" value="MobA"/>
    <property type="match status" value="1"/>
</dbReference>
<dbReference type="EC" id="2.7.7.77" evidence="8"/>
<dbReference type="EMBL" id="MTAC01000002">
    <property type="protein sequence ID" value="OSI36657.1"/>
    <property type="molecule type" value="Genomic_DNA"/>
</dbReference>
<keyword evidence="1 8" id="KW-0963">Cytoplasm</keyword>
<comment type="subunit">
    <text evidence="8">Monomer.</text>
</comment>
<comment type="subcellular location">
    <subcellularLocation>
        <location evidence="8">Cytoplasm</location>
    </subcellularLocation>
</comment>
<feature type="binding site" evidence="8">
    <location>
        <position position="101"/>
    </location>
    <ligand>
        <name>GTP</name>
        <dbReference type="ChEBI" id="CHEBI:37565"/>
    </ligand>
</feature>
<comment type="caution">
    <text evidence="10">The sequence shown here is derived from an EMBL/GenBank/DDBJ whole genome shotgun (WGS) entry which is preliminary data.</text>
</comment>
<dbReference type="Pfam" id="PF12804">
    <property type="entry name" value="NTP_transf_3"/>
    <property type="match status" value="1"/>
</dbReference>
<dbReference type="Proteomes" id="UP000193303">
    <property type="component" value="Unassembled WGS sequence"/>
</dbReference>
<reference evidence="10 13" key="2">
    <citation type="submission" date="2017-01" db="EMBL/GenBank/DDBJ databases">
        <authorList>
            <person name="Wolfgang W.J."/>
            <person name="Cole J."/>
            <person name="Wroblewski D."/>
            <person name="Mcginnis J."/>
            <person name="Musser K.A."/>
        </authorList>
    </citation>
    <scope>NUCLEOTIDE SEQUENCE</scope>
    <source>
        <strain evidence="10">124861</strain>
        <strain evidence="11 13">93087</strain>
    </source>
</reference>
<evidence type="ECO:0000313" key="13">
    <source>
        <dbReference type="Proteomes" id="UP000193346"/>
    </source>
</evidence>
<dbReference type="RefSeq" id="WP_085417759.1">
    <property type="nucleotide sequence ID" value="NZ_CP091509.1"/>
</dbReference>
<evidence type="ECO:0000313" key="11">
    <source>
        <dbReference type="EMBL" id="OSI36657.1"/>
    </source>
</evidence>
<dbReference type="InterPro" id="IPR013482">
    <property type="entry name" value="Molybde_CF_guanTrfase"/>
</dbReference>